<dbReference type="HOGENOM" id="CLU_1208811_0_0_10"/>
<proteinExistence type="predicted"/>
<dbReference type="STRING" id="867902.Ornrh_0077"/>
<dbReference type="Proteomes" id="UP000006051">
    <property type="component" value="Chromosome"/>
</dbReference>
<dbReference type="AlphaFoldDB" id="I3ZX73"/>
<keyword evidence="1" id="KW-1133">Transmembrane helix</keyword>
<keyword evidence="1" id="KW-0472">Membrane</keyword>
<keyword evidence="1" id="KW-0812">Transmembrane</keyword>
<sequence>MHNNWKNQLKDKMNQREIKPDDTLWNKIEQDLNTEKPKSFFWTYFSVAASVLLLIGLGIYLYPEKSMPKVATQNTSSAPSKGIEIQQVKPKITTEKTEIEPKTPEIQPKEKTQIATTTTDDLAKKKALKNEILQSIQQIDDLLAAHPELKDSLQKKSPAMRYVSAQELLASVENEKMPQTPYEYVNMDTQQLLAQVEDEIFSEKSPQLLDFISKNLKKIHLALQNKISK</sequence>
<organism evidence="2 3">
    <name type="scientific">Ornithobacterium rhinotracheale (strain ATCC 51463 / DSM 15997 / CCUG 23171 / CIP 104009 / LMG 9086)</name>
    <dbReference type="NCBI Taxonomy" id="867902"/>
    <lineage>
        <taxon>Bacteria</taxon>
        <taxon>Pseudomonadati</taxon>
        <taxon>Bacteroidota</taxon>
        <taxon>Flavobacteriia</taxon>
        <taxon>Flavobacteriales</taxon>
        <taxon>Weeksellaceae</taxon>
        <taxon>Ornithobacterium</taxon>
    </lineage>
</organism>
<gene>
    <name evidence="2" type="ordered locus">Ornrh_0077</name>
</gene>
<keyword evidence="3" id="KW-1185">Reference proteome</keyword>
<accession>I3ZX73</accession>
<feature type="transmembrane region" description="Helical" evidence="1">
    <location>
        <begin position="41"/>
        <end position="62"/>
    </location>
</feature>
<dbReference type="GeneID" id="71568360"/>
<protein>
    <submittedName>
        <fullName evidence="2">Uncharacterized protein</fullName>
    </submittedName>
</protein>
<evidence type="ECO:0000313" key="2">
    <source>
        <dbReference type="EMBL" id="AFL96307.1"/>
    </source>
</evidence>
<dbReference type="KEGG" id="orh:Ornrh_0077"/>
<dbReference type="RefSeq" id="WP_014789937.1">
    <property type="nucleotide sequence ID" value="NC_018016.1"/>
</dbReference>
<dbReference type="GeneID" id="97256855"/>
<dbReference type="PATRIC" id="fig|867902.3.peg.74"/>
<evidence type="ECO:0000256" key="1">
    <source>
        <dbReference type="SAM" id="Phobius"/>
    </source>
</evidence>
<dbReference type="EMBL" id="CP003283">
    <property type="protein sequence ID" value="AFL96307.1"/>
    <property type="molecule type" value="Genomic_DNA"/>
</dbReference>
<reference evidence="2 3" key="1">
    <citation type="submission" date="2012-06" db="EMBL/GenBank/DDBJ databases">
        <title>The complete genome of Ornithobacterium rhinotracheale DSM 15997.</title>
        <authorList>
            <consortium name="US DOE Joint Genome Institute (JGI-PGF)"/>
            <person name="Lucas S."/>
            <person name="Copeland A."/>
            <person name="Lapidus A."/>
            <person name="Goodwin L."/>
            <person name="Pitluck S."/>
            <person name="Peters L."/>
            <person name="Mikhailova N."/>
            <person name="Teshima H."/>
            <person name="Kyrpides N."/>
            <person name="Mavromatis K."/>
            <person name="Pagani I."/>
            <person name="Ivanova N."/>
            <person name="Ovchinnikova G."/>
            <person name="Zeytun A."/>
            <person name="Detter J.C."/>
            <person name="Han C."/>
            <person name="Land M."/>
            <person name="Hauser L."/>
            <person name="Markowitz V."/>
            <person name="Cheng J.-F."/>
            <person name="Hugenholtz P."/>
            <person name="Woyke T."/>
            <person name="Wu D."/>
            <person name="Lang E."/>
            <person name="Kopitz M."/>
            <person name="Brambilla E."/>
            <person name="Klenk H.-P."/>
            <person name="Eisen J.A."/>
        </authorList>
    </citation>
    <scope>NUCLEOTIDE SEQUENCE [LARGE SCALE GENOMIC DNA]</scope>
    <source>
        <strain evidence="3">ATCC 51463 / DSM 15997 / CCUG 23171 / LMG 9086</strain>
    </source>
</reference>
<name>I3ZX73_ORNRL</name>
<evidence type="ECO:0000313" key="3">
    <source>
        <dbReference type="Proteomes" id="UP000006051"/>
    </source>
</evidence>